<dbReference type="InterPro" id="IPR036397">
    <property type="entry name" value="RNaseH_sf"/>
</dbReference>
<dbReference type="EMBL" id="NEVH01021956">
    <property type="protein sequence ID" value="PNF18961.1"/>
    <property type="molecule type" value="Genomic_DNA"/>
</dbReference>
<evidence type="ECO:0000256" key="1">
    <source>
        <dbReference type="SAM" id="MobiDB-lite"/>
    </source>
</evidence>
<evidence type="ECO:0000313" key="4">
    <source>
        <dbReference type="Proteomes" id="UP000235965"/>
    </source>
</evidence>
<proteinExistence type="predicted"/>
<sequence>MEKDNLELCYAVKFCVRLGEGATETYKKIQKAFGNESLSCAQVCRWYKDFLNGLETAEDKPRNGHSASVGTSMNVDHRSDGLNLFNLLTSSSWVSSEAASSFGCAPINIICMQKYFNDDQKAGRNGVSAEMLERLQAEPDFLTRVITGDESWFYEHDPETEKQSEEWHTQESQDRIKVA</sequence>
<dbReference type="InterPro" id="IPR041426">
    <property type="entry name" value="Mos1_HTH"/>
</dbReference>
<evidence type="ECO:0000259" key="2">
    <source>
        <dbReference type="Pfam" id="PF17906"/>
    </source>
</evidence>
<comment type="caution">
    <text evidence="3">The sequence shown here is derived from an EMBL/GenBank/DDBJ whole genome shotgun (WGS) entry which is preliminary data.</text>
</comment>
<dbReference type="Proteomes" id="UP000235965">
    <property type="component" value="Unassembled WGS sequence"/>
</dbReference>
<feature type="region of interest" description="Disordered" evidence="1">
    <location>
        <begin position="154"/>
        <end position="179"/>
    </location>
</feature>
<name>A0A2J7PRK7_9NEOP</name>
<gene>
    <name evidence="3" type="ORF">B7P43_G12878</name>
</gene>
<feature type="domain" description="Mos1 transposase HTH" evidence="2">
    <location>
        <begin position="8"/>
        <end position="53"/>
    </location>
</feature>
<dbReference type="InParanoid" id="A0A2J7PRK7"/>
<dbReference type="Pfam" id="PF17906">
    <property type="entry name" value="HTH_48"/>
    <property type="match status" value="1"/>
</dbReference>
<protein>
    <recommendedName>
        <fullName evidence="2">Mos1 transposase HTH domain-containing protein</fullName>
    </recommendedName>
</protein>
<accession>A0A2J7PRK7</accession>
<dbReference type="Gene3D" id="3.30.420.10">
    <property type="entry name" value="Ribonuclease H-like superfamily/Ribonuclease H"/>
    <property type="match status" value="1"/>
</dbReference>
<reference evidence="3 4" key="1">
    <citation type="submission" date="2017-12" db="EMBL/GenBank/DDBJ databases">
        <title>Hemimetabolous genomes reveal molecular basis of termite eusociality.</title>
        <authorList>
            <person name="Harrison M.C."/>
            <person name="Jongepier E."/>
            <person name="Robertson H.M."/>
            <person name="Arning N."/>
            <person name="Bitard-Feildel T."/>
            <person name="Chao H."/>
            <person name="Childers C.P."/>
            <person name="Dinh H."/>
            <person name="Doddapaneni H."/>
            <person name="Dugan S."/>
            <person name="Gowin J."/>
            <person name="Greiner C."/>
            <person name="Han Y."/>
            <person name="Hu H."/>
            <person name="Hughes D.S.T."/>
            <person name="Huylmans A.-K."/>
            <person name="Kemena C."/>
            <person name="Kremer L.P.M."/>
            <person name="Lee S.L."/>
            <person name="Lopez-Ezquerra A."/>
            <person name="Mallet L."/>
            <person name="Monroy-Kuhn J.M."/>
            <person name="Moser A."/>
            <person name="Murali S.C."/>
            <person name="Muzny D.M."/>
            <person name="Otani S."/>
            <person name="Piulachs M.-D."/>
            <person name="Poelchau M."/>
            <person name="Qu J."/>
            <person name="Schaub F."/>
            <person name="Wada-Katsumata A."/>
            <person name="Worley K.C."/>
            <person name="Xie Q."/>
            <person name="Ylla G."/>
            <person name="Poulsen M."/>
            <person name="Gibbs R.A."/>
            <person name="Schal C."/>
            <person name="Richards S."/>
            <person name="Belles X."/>
            <person name="Korb J."/>
            <person name="Bornberg-Bauer E."/>
        </authorList>
    </citation>
    <scope>NUCLEOTIDE SEQUENCE [LARGE SCALE GENOMIC DNA]</scope>
    <source>
        <tissue evidence="3">Whole body</tissue>
    </source>
</reference>
<keyword evidence="4" id="KW-1185">Reference proteome</keyword>
<dbReference type="PANTHER" id="PTHR46060:SF1">
    <property type="entry name" value="MARINER MOS1 TRANSPOSASE-LIKE PROTEIN"/>
    <property type="match status" value="1"/>
</dbReference>
<evidence type="ECO:0000313" key="3">
    <source>
        <dbReference type="EMBL" id="PNF18961.1"/>
    </source>
</evidence>
<dbReference type="Gene3D" id="1.10.10.1450">
    <property type="match status" value="1"/>
</dbReference>
<dbReference type="AlphaFoldDB" id="A0A2J7PRK7"/>
<dbReference type="STRING" id="105785.A0A2J7PRK7"/>
<dbReference type="InterPro" id="IPR052709">
    <property type="entry name" value="Transposase-MT_Hybrid"/>
</dbReference>
<dbReference type="GO" id="GO:0003676">
    <property type="term" value="F:nucleic acid binding"/>
    <property type="evidence" value="ECO:0007669"/>
    <property type="project" value="InterPro"/>
</dbReference>
<organism evidence="3 4">
    <name type="scientific">Cryptotermes secundus</name>
    <dbReference type="NCBI Taxonomy" id="105785"/>
    <lineage>
        <taxon>Eukaryota</taxon>
        <taxon>Metazoa</taxon>
        <taxon>Ecdysozoa</taxon>
        <taxon>Arthropoda</taxon>
        <taxon>Hexapoda</taxon>
        <taxon>Insecta</taxon>
        <taxon>Pterygota</taxon>
        <taxon>Neoptera</taxon>
        <taxon>Polyneoptera</taxon>
        <taxon>Dictyoptera</taxon>
        <taxon>Blattodea</taxon>
        <taxon>Blattoidea</taxon>
        <taxon>Termitoidae</taxon>
        <taxon>Kalotermitidae</taxon>
        <taxon>Cryptotermitinae</taxon>
        <taxon>Cryptotermes</taxon>
    </lineage>
</organism>
<dbReference type="PANTHER" id="PTHR46060">
    <property type="entry name" value="MARINER MOS1 TRANSPOSASE-LIKE PROTEIN"/>
    <property type="match status" value="1"/>
</dbReference>